<dbReference type="InterPro" id="IPR006282">
    <property type="entry name" value="Thi_PPkinase"/>
</dbReference>
<dbReference type="Pfam" id="PF04263">
    <property type="entry name" value="TPK_catalytic"/>
    <property type="match status" value="1"/>
</dbReference>
<accession>A0A8J3AH61</accession>
<evidence type="ECO:0000256" key="1">
    <source>
        <dbReference type="ARBA" id="ARBA00022679"/>
    </source>
</evidence>
<dbReference type="SUPFAM" id="SSF63999">
    <property type="entry name" value="Thiamin pyrophosphokinase, catalytic domain"/>
    <property type="match status" value="1"/>
</dbReference>
<protein>
    <recommendedName>
        <fullName evidence="5">Thiamine diphosphokinase</fullName>
        <ecNumber evidence="5">2.7.6.2</ecNumber>
    </recommendedName>
</protein>
<evidence type="ECO:0000256" key="4">
    <source>
        <dbReference type="ARBA" id="ARBA00022840"/>
    </source>
</evidence>
<dbReference type="InterPro" id="IPR007371">
    <property type="entry name" value="TPK_catalytic"/>
</dbReference>
<keyword evidence="8" id="KW-1185">Reference proteome</keyword>
<evidence type="ECO:0000259" key="6">
    <source>
        <dbReference type="Pfam" id="PF04263"/>
    </source>
</evidence>
<proteinExistence type="predicted"/>
<dbReference type="NCBIfam" id="TIGR01378">
    <property type="entry name" value="thi_PPkinase"/>
    <property type="match status" value="1"/>
</dbReference>
<name>A0A8J3AH61_9BIFI</name>
<keyword evidence="2" id="KW-0547">Nucleotide-binding</keyword>
<evidence type="ECO:0000256" key="3">
    <source>
        <dbReference type="ARBA" id="ARBA00022777"/>
    </source>
</evidence>
<dbReference type="InterPro" id="IPR053149">
    <property type="entry name" value="TPK"/>
</dbReference>
<dbReference type="EMBL" id="BMDH01000001">
    <property type="protein sequence ID" value="GGI13724.1"/>
    <property type="molecule type" value="Genomic_DNA"/>
</dbReference>
<reference evidence="7" key="2">
    <citation type="submission" date="2020-09" db="EMBL/GenBank/DDBJ databases">
        <authorList>
            <person name="Sun Q."/>
            <person name="Sedlacek I."/>
        </authorList>
    </citation>
    <scope>NUCLEOTIDE SEQUENCE</scope>
    <source>
        <strain evidence="7">CCM 8606</strain>
    </source>
</reference>
<dbReference type="GO" id="GO:0009229">
    <property type="term" value="P:thiamine diphosphate biosynthetic process"/>
    <property type="evidence" value="ECO:0007669"/>
    <property type="project" value="InterPro"/>
</dbReference>
<dbReference type="AlphaFoldDB" id="A0A8J3AH61"/>
<dbReference type="PANTHER" id="PTHR41299:SF1">
    <property type="entry name" value="THIAMINE PYROPHOSPHOKINASE"/>
    <property type="match status" value="1"/>
</dbReference>
<dbReference type="GO" id="GO:0004788">
    <property type="term" value="F:thiamine diphosphokinase activity"/>
    <property type="evidence" value="ECO:0007669"/>
    <property type="project" value="UniProtKB-UniRule"/>
</dbReference>
<dbReference type="Gene3D" id="3.40.50.10240">
    <property type="entry name" value="Thiamin pyrophosphokinase, catalytic domain"/>
    <property type="match status" value="1"/>
</dbReference>
<gene>
    <name evidence="7" type="ORF">GCM10007377_07390</name>
</gene>
<dbReference type="PANTHER" id="PTHR41299">
    <property type="entry name" value="THIAMINE PYROPHOSPHOKINASE"/>
    <property type="match status" value="1"/>
</dbReference>
<evidence type="ECO:0000256" key="5">
    <source>
        <dbReference type="NCBIfam" id="TIGR01378"/>
    </source>
</evidence>
<dbReference type="GO" id="GO:0016301">
    <property type="term" value="F:kinase activity"/>
    <property type="evidence" value="ECO:0007669"/>
    <property type="project" value="UniProtKB-KW"/>
</dbReference>
<keyword evidence="4" id="KW-0067">ATP-binding</keyword>
<sequence>MHTHAGRLHHMTTTALPDTPQHYDAVIIGAGSIAAEDELCLRALVKANPHMLIIAADGGADTVAAWGLNPNYIIGDFDSVSKKPHDHRNTIALPVHKDETDMHEALTLAWQHGARRIALFGALGGRIDHTLANIQLLSYVAAAGGNGTLLHNGQAITVITQGSLRFPTWLGTAGHMVSVLAHSDTATNVTIDSLLYEAQLDLINTHAQGVSNEFVHGKAAHISVEQGLITVTWHIGKPVEKSPAELAALLTPQWSTSRPYQVEAFGTLNTQTSSYYSA</sequence>
<keyword evidence="3" id="KW-0418">Kinase</keyword>
<dbReference type="Proteomes" id="UP000619536">
    <property type="component" value="Unassembled WGS sequence"/>
</dbReference>
<dbReference type="GO" id="GO:0006772">
    <property type="term" value="P:thiamine metabolic process"/>
    <property type="evidence" value="ECO:0007669"/>
    <property type="project" value="UniProtKB-UniRule"/>
</dbReference>
<evidence type="ECO:0000313" key="7">
    <source>
        <dbReference type="EMBL" id="GGI13724.1"/>
    </source>
</evidence>
<reference evidence="7" key="1">
    <citation type="journal article" date="2014" name="Int. J. Syst. Evol. Microbiol.">
        <title>Complete genome sequence of Corynebacterium casei LMG S-19264T (=DSM 44701T), isolated from a smear-ripened cheese.</title>
        <authorList>
            <consortium name="US DOE Joint Genome Institute (JGI-PGF)"/>
            <person name="Walter F."/>
            <person name="Albersmeier A."/>
            <person name="Kalinowski J."/>
            <person name="Ruckert C."/>
        </authorList>
    </citation>
    <scope>NUCLEOTIDE SEQUENCE</scope>
    <source>
        <strain evidence="7">CCM 8606</strain>
    </source>
</reference>
<evidence type="ECO:0000256" key="2">
    <source>
        <dbReference type="ARBA" id="ARBA00022741"/>
    </source>
</evidence>
<comment type="caution">
    <text evidence="7">The sequence shown here is derived from an EMBL/GenBank/DDBJ whole genome shotgun (WGS) entry which is preliminary data.</text>
</comment>
<dbReference type="CDD" id="cd07995">
    <property type="entry name" value="TPK"/>
    <property type="match status" value="1"/>
</dbReference>
<dbReference type="GO" id="GO:0005524">
    <property type="term" value="F:ATP binding"/>
    <property type="evidence" value="ECO:0007669"/>
    <property type="project" value="UniProtKB-KW"/>
</dbReference>
<dbReference type="InterPro" id="IPR036759">
    <property type="entry name" value="TPK_catalytic_sf"/>
</dbReference>
<organism evidence="7 8">
    <name type="scientific">Galliscardovia ingluviei</name>
    <dbReference type="NCBI Taxonomy" id="1769422"/>
    <lineage>
        <taxon>Bacteria</taxon>
        <taxon>Bacillati</taxon>
        <taxon>Actinomycetota</taxon>
        <taxon>Actinomycetes</taxon>
        <taxon>Bifidobacteriales</taxon>
        <taxon>Bifidobacteriaceae</taxon>
        <taxon>Galliscardovia</taxon>
    </lineage>
</organism>
<dbReference type="EC" id="2.7.6.2" evidence="5"/>
<evidence type="ECO:0000313" key="8">
    <source>
        <dbReference type="Proteomes" id="UP000619536"/>
    </source>
</evidence>
<dbReference type="GO" id="GO:0030975">
    <property type="term" value="F:thiamine binding"/>
    <property type="evidence" value="ECO:0007669"/>
    <property type="project" value="InterPro"/>
</dbReference>
<keyword evidence="1" id="KW-0808">Transferase</keyword>
<feature type="domain" description="Thiamin pyrophosphokinase catalytic" evidence="6">
    <location>
        <begin position="50"/>
        <end position="139"/>
    </location>
</feature>